<proteinExistence type="predicted"/>
<evidence type="ECO:0000313" key="4">
    <source>
        <dbReference type="Proteomes" id="UP001199816"/>
    </source>
</evidence>
<evidence type="ECO:0000313" key="3">
    <source>
        <dbReference type="EMBL" id="MCD2422543.1"/>
    </source>
</evidence>
<dbReference type="InterPro" id="IPR015995">
    <property type="entry name" value="MlrC_N"/>
</dbReference>
<comment type="caution">
    <text evidence="3">The sequence shown here is derived from an EMBL/GenBank/DDBJ whole genome shotgun (WGS) entry which is preliminary data.</text>
</comment>
<dbReference type="Pfam" id="PF07364">
    <property type="entry name" value="DUF1485"/>
    <property type="match status" value="1"/>
</dbReference>
<protein>
    <submittedName>
        <fullName evidence="3">M81 family metallopeptidase</fullName>
    </submittedName>
</protein>
<name>A0ABS8PQH4_9BACT</name>
<feature type="domain" description="Microcystin LR degradation protein MlrC N-terminal" evidence="2">
    <location>
        <begin position="5"/>
        <end position="292"/>
    </location>
</feature>
<reference evidence="3 4" key="1">
    <citation type="submission" date="2021-11" db="EMBL/GenBank/DDBJ databases">
        <title>Genomic of Niabella pedocola.</title>
        <authorList>
            <person name="Wu T."/>
        </authorList>
    </citation>
    <scope>NUCLEOTIDE SEQUENCE [LARGE SCALE GENOMIC DNA]</scope>
    <source>
        <strain evidence="3 4">JCM 31011</strain>
    </source>
</reference>
<gene>
    <name evidence="3" type="ORF">LQ567_07190</name>
</gene>
<accession>A0ABS8PQH4</accession>
<dbReference type="RefSeq" id="WP_231003631.1">
    <property type="nucleotide sequence ID" value="NZ_JAJNEC010000004.1"/>
</dbReference>
<dbReference type="Proteomes" id="UP001199816">
    <property type="component" value="Unassembled WGS sequence"/>
</dbReference>
<sequence length="492" mass="54210">MMKKRVALAGIYHESNTFSKRPTTYIDFEKGHLLRGNEIPLQYQDAHHEIGGLIAALDPERVELVPLLYAEATPGGVIGKETYERLKDELAALLEAALPLDGVLVTPHGAAVAEGYPDMDGDWLQRIREMVGDAVPVVGTLDPHANVSPRMAQVTDALFAYATNPHLDQRETGKKAAALLQDLLFTNRRIKQELLQLPLQISIEQQHTGKEPCRSLYRAVQKIAGDMGAVGVSIILGFPYADVYEMGSAVMVISDAHINTRPWIPRLEACFLNRLPSFCGERVTLQQVLPQAPGLQKPVLLLDMGDNVGGGARGCSMFLLDLLEAAGKDRACVCISSRQTVAFISKFRTGEVFTISFRELDEHNRDAPYNVRLLGFRDGAFTEPDPRHGGQVQYDMGKVALLQTEMGNIIVVTSLRVPPFSSRQLTSLGIEPGKLDWIIAKGVNAPMAAYKDICPVMIQVHTPGETGADMTAYPFKNRRKPLYPFETIRNEA</sequence>
<dbReference type="InterPro" id="IPR010799">
    <property type="entry name" value="MlrC_C"/>
</dbReference>
<feature type="domain" description="Microcystin LR degradation protein MlrC C-terminal" evidence="1">
    <location>
        <begin position="301"/>
        <end position="477"/>
    </location>
</feature>
<evidence type="ECO:0000259" key="1">
    <source>
        <dbReference type="Pfam" id="PF07171"/>
    </source>
</evidence>
<organism evidence="3 4">
    <name type="scientific">Niabella pedocola</name>
    <dbReference type="NCBI Taxonomy" id="1752077"/>
    <lineage>
        <taxon>Bacteria</taxon>
        <taxon>Pseudomonadati</taxon>
        <taxon>Bacteroidota</taxon>
        <taxon>Chitinophagia</taxon>
        <taxon>Chitinophagales</taxon>
        <taxon>Chitinophagaceae</taxon>
        <taxon>Niabella</taxon>
    </lineage>
</organism>
<keyword evidence="4" id="KW-1185">Reference proteome</keyword>
<dbReference type="EMBL" id="JAJNEC010000004">
    <property type="protein sequence ID" value="MCD2422543.1"/>
    <property type="molecule type" value="Genomic_DNA"/>
</dbReference>
<dbReference type="Pfam" id="PF07171">
    <property type="entry name" value="MlrC_C"/>
    <property type="match status" value="1"/>
</dbReference>
<evidence type="ECO:0000259" key="2">
    <source>
        <dbReference type="Pfam" id="PF07364"/>
    </source>
</evidence>